<comment type="caution">
    <text evidence="2">The sequence shown here is derived from an EMBL/GenBank/DDBJ whole genome shotgun (WGS) entry which is preliminary data.</text>
</comment>
<gene>
    <name evidence="2" type="ORF">GCM10023187_56310</name>
</gene>
<dbReference type="EMBL" id="BAABHB010000023">
    <property type="protein sequence ID" value="GAA4420825.1"/>
    <property type="molecule type" value="Genomic_DNA"/>
</dbReference>
<proteinExistence type="predicted"/>
<reference evidence="3" key="1">
    <citation type="journal article" date="2019" name="Int. J. Syst. Evol. Microbiol.">
        <title>The Global Catalogue of Microorganisms (GCM) 10K type strain sequencing project: providing services to taxonomists for standard genome sequencing and annotation.</title>
        <authorList>
            <consortium name="The Broad Institute Genomics Platform"/>
            <consortium name="The Broad Institute Genome Sequencing Center for Infectious Disease"/>
            <person name="Wu L."/>
            <person name="Ma J."/>
        </authorList>
    </citation>
    <scope>NUCLEOTIDE SEQUENCE [LARGE SCALE GENOMIC DNA]</scope>
    <source>
        <strain evidence="3">JCM 17925</strain>
    </source>
</reference>
<name>A0ABP8L262_9BACT</name>
<accession>A0ABP8L262</accession>
<keyword evidence="1" id="KW-0472">Membrane</keyword>
<dbReference type="Proteomes" id="UP001500936">
    <property type="component" value="Unassembled WGS sequence"/>
</dbReference>
<sequence>MPVPVADTDTTVADVPVPEVIVVDVAVLDPAGVRAAVYVVVVTAGMASSLFFLQATNTTAISKTGTINEKRAFILFT</sequence>
<keyword evidence="3" id="KW-1185">Reference proteome</keyword>
<keyword evidence="1" id="KW-1133">Transmembrane helix</keyword>
<evidence type="ECO:0000313" key="3">
    <source>
        <dbReference type="Proteomes" id="UP001500936"/>
    </source>
</evidence>
<feature type="transmembrane region" description="Helical" evidence="1">
    <location>
        <begin position="35"/>
        <end position="53"/>
    </location>
</feature>
<evidence type="ECO:0000256" key="1">
    <source>
        <dbReference type="SAM" id="Phobius"/>
    </source>
</evidence>
<keyword evidence="1" id="KW-0812">Transmembrane</keyword>
<evidence type="ECO:0000313" key="2">
    <source>
        <dbReference type="EMBL" id="GAA4420825.1"/>
    </source>
</evidence>
<protein>
    <submittedName>
        <fullName evidence="2">Uncharacterized protein</fullName>
    </submittedName>
</protein>
<organism evidence="2 3">
    <name type="scientific">Nibrella viscosa</name>
    <dbReference type="NCBI Taxonomy" id="1084524"/>
    <lineage>
        <taxon>Bacteria</taxon>
        <taxon>Pseudomonadati</taxon>
        <taxon>Bacteroidota</taxon>
        <taxon>Cytophagia</taxon>
        <taxon>Cytophagales</taxon>
        <taxon>Spirosomataceae</taxon>
        <taxon>Nibrella</taxon>
    </lineage>
</organism>